<evidence type="ECO:0000313" key="1">
    <source>
        <dbReference type="EMBL" id="KAF6737127.1"/>
    </source>
</evidence>
<protein>
    <submittedName>
        <fullName evidence="1">Uncharacterized protein</fullName>
    </submittedName>
</protein>
<organism evidence="1 2">
    <name type="scientific">Oryzias melastigma</name>
    <name type="common">Marine medaka</name>
    <dbReference type="NCBI Taxonomy" id="30732"/>
    <lineage>
        <taxon>Eukaryota</taxon>
        <taxon>Metazoa</taxon>
        <taxon>Chordata</taxon>
        <taxon>Craniata</taxon>
        <taxon>Vertebrata</taxon>
        <taxon>Euteleostomi</taxon>
        <taxon>Actinopterygii</taxon>
        <taxon>Neopterygii</taxon>
        <taxon>Teleostei</taxon>
        <taxon>Neoteleostei</taxon>
        <taxon>Acanthomorphata</taxon>
        <taxon>Ovalentaria</taxon>
        <taxon>Atherinomorphae</taxon>
        <taxon>Beloniformes</taxon>
        <taxon>Adrianichthyidae</taxon>
        <taxon>Oryziinae</taxon>
        <taxon>Oryzias</taxon>
    </lineage>
</organism>
<accession>A0A834L0I6</accession>
<proteinExistence type="predicted"/>
<reference evidence="1" key="1">
    <citation type="journal article" name="BMC Genomics">
        <title>Long-read sequencing and de novo genome assembly of marine medaka (Oryzias melastigma).</title>
        <authorList>
            <person name="Liang P."/>
            <person name="Saqib H.S.A."/>
            <person name="Ni X."/>
            <person name="Shen Y."/>
        </authorList>
    </citation>
    <scope>NUCLEOTIDE SEQUENCE</scope>
    <source>
        <strain evidence="1">Bigg-433</strain>
    </source>
</reference>
<dbReference type="AlphaFoldDB" id="A0A834L0I6"/>
<name>A0A834L0I6_ORYME</name>
<gene>
    <name evidence="1" type="ORF">FQA47_019689</name>
</gene>
<dbReference type="EMBL" id="WKFB01000071">
    <property type="protein sequence ID" value="KAF6737127.1"/>
    <property type="molecule type" value="Genomic_DNA"/>
</dbReference>
<evidence type="ECO:0000313" key="2">
    <source>
        <dbReference type="Proteomes" id="UP000646548"/>
    </source>
</evidence>
<comment type="caution">
    <text evidence="1">The sequence shown here is derived from an EMBL/GenBank/DDBJ whole genome shotgun (WGS) entry which is preliminary data.</text>
</comment>
<sequence>MRLQAFLGLPVGTPVILILEHCHSSTRRQVTVFQHLGLGVAQTGANEDTERSQLWSRWSGGSAVNGSTRPVADMRGRRTCCVGLKSGGNTVTHNELWNKRQTPRTRRIQSAQIDWKLFVSPTSST</sequence>
<dbReference type="Proteomes" id="UP000646548">
    <property type="component" value="Unassembled WGS sequence"/>
</dbReference>